<dbReference type="eggNOG" id="COG0438">
    <property type="taxonomic scope" value="Bacteria"/>
</dbReference>
<dbReference type="Pfam" id="PF00534">
    <property type="entry name" value="Glycos_transf_1"/>
    <property type="match status" value="1"/>
</dbReference>
<sequence>MKSLCFLNSNRVWGGGEKWHHDVVLRFKEAGYPVLAITNHNSDLLRRLSQKELVLYHPRISTLSFLNPVKILTIARLLRQHRVQAIFLNSASDLKLGGIAAKIAGVPQIIYRRGIALPVKDRWLNRWLFQRVLTRIITNSQETRRLLLEQSSVPIPADKIRVIYNGIDLSAWDQQPFSPVYHKIPREVVLGAAGRLSAEKGHTAVLELTRILKERGICCKTLIAGIGPLAEQLQQKVRNLGIEQEVVFLGFVNQIKNFMESIDIFVLPSLYEGAANVILEAMASRKPVAAFDVSSNPELIQHGQTGFLAQSGNMQELAAHVNNLAQHPELQIRFGQQARIRIEEYFTMERVISELAVLI</sequence>
<dbReference type="InterPro" id="IPR028098">
    <property type="entry name" value="Glyco_trans_4-like_N"/>
</dbReference>
<reference evidence="3" key="1">
    <citation type="journal article" date="2015" name="PeerJ">
        <title>First genomic representation of candidate bacterial phylum KSB3 points to enhanced environmental sensing as a trigger of wastewater bulking.</title>
        <authorList>
            <person name="Sekiguchi Y."/>
            <person name="Ohashi A."/>
            <person name="Parks D.H."/>
            <person name="Yamauchi T."/>
            <person name="Tyson G.W."/>
            <person name="Hugenholtz P."/>
        </authorList>
    </citation>
    <scope>NUCLEOTIDE SEQUENCE [LARGE SCALE GENOMIC DNA]</scope>
</reference>
<dbReference type="PANTHER" id="PTHR12526">
    <property type="entry name" value="GLYCOSYLTRANSFERASE"/>
    <property type="match status" value="1"/>
</dbReference>
<dbReference type="InterPro" id="IPR001296">
    <property type="entry name" value="Glyco_trans_1"/>
</dbReference>
<protein>
    <submittedName>
        <fullName evidence="3">Glycosyl transferase group 1</fullName>
    </submittedName>
</protein>
<organism evidence="3">
    <name type="scientific">Vecturithrix granuli</name>
    <dbReference type="NCBI Taxonomy" id="1499967"/>
    <lineage>
        <taxon>Bacteria</taxon>
        <taxon>Candidatus Moduliflexota</taxon>
        <taxon>Candidatus Vecturitrichia</taxon>
        <taxon>Candidatus Vecturitrichales</taxon>
        <taxon>Candidatus Vecturitrichaceae</taxon>
        <taxon>Candidatus Vecturithrix</taxon>
    </lineage>
</organism>
<evidence type="ECO:0000313" key="3">
    <source>
        <dbReference type="EMBL" id="GAK58412.1"/>
    </source>
</evidence>
<evidence type="ECO:0000259" key="2">
    <source>
        <dbReference type="Pfam" id="PF13439"/>
    </source>
</evidence>
<feature type="domain" description="Glycosyltransferase subfamily 4-like N-terminal" evidence="2">
    <location>
        <begin position="13"/>
        <end position="170"/>
    </location>
</feature>
<keyword evidence="3" id="KW-0808">Transferase</keyword>
<name>A0A081C1F7_VECG1</name>
<dbReference type="PANTHER" id="PTHR12526:SF630">
    <property type="entry name" value="GLYCOSYLTRANSFERASE"/>
    <property type="match status" value="1"/>
</dbReference>
<evidence type="ECO:0000259" key="1">
    <source>
        <dbReference type="Pfam" id="PF00534"/>
    </source>
</evidence>
<dbReference type="STRING" id="1499967.U27_05386"/>
<keyword evidence="4" id="KW-1185">Reference proteome</keyword>
<feature type="domain" description="Glycosyl transferase family 1" evidence="1">
    <location>
        <begin position="185"/>
        <end position="339"/>
    </location>
</feature>
<gene>
    <name evidence="3" type="ORF">U27_05386</name>
</gene>
<accession>A0A081C1F7</accession>
<dbReference type="Gene3D" id="3.40.50.2000">
    <property type="entry name" value="Glycogen Phosphorylase B"/>
    <property type="match status" value="2"/>
</dbReference>
<dbReference type="AlphaFoldDB" id="A0A081C1F7"/>
<dbReference type="EMBL" id="DF820467">
    <property type="protein sequence ID" value="GAK58412.1"/>
    <property type="molecule type" value="Genomic_DNA"/>
</dbReference>
<dbReference type="SUPFAM" id="SSF53756">
    <property type="entry name" value="UDP-Glycosyltransferase/glycogen phosphorylase"/>
    <property type="match status" value="1"/>
</dbReference>
<dbReference type="Proteomes" id="UP000030661">
    <property type="component" value="Unassembled WGS sequence"/>
</dbReference>
<proteinExistence type="predicted"/>
<dbReference type="Pfam" id="PF13439">
    <property type="entry name" value="Glyco_transf_4"/>
    <property type="match status" value="1"/>
</dbReference>
<dbReference type="GO" id="GO:0016757">
    <property type="term" value="F:glycosyltransferase activity"/>
    <property type="evidence" value="ECO:0007669"/>
    <property type="project" value="InterPro"/>
</dbReference>
<evidence type="ECO:0000313" key="4">
    <source>
        <dbReference type="Proteomes" id="UP000030661"/>
    </source>
</evidence>
<dbReference type="HOGENOM" id="CLU_009583_0_4_0"/>